<dbReference type="AlphaFoldDB" id="A0AAD5CHG1"/>
<sequence length="216" mass="24487">MFWLKRMTFNSSIKLYSPSLHLIFIMHVKSPPPFPGLFVSIQSFPCILCGTCLKETCTLQEQMLQDPRRLYAPGRLYHLIVRKPFGVGRISPVMKTAVPIDWRFEHMVLSCHVLSDHSIALMEPEFSNALDFLNCLNIESYNFLGFAAAEEYCTSRVTETIQRYSASMQYSCRRSTITLHVELEQVVADFGGKPAAMVIGMGYVTNSAILPVLVKH</sequence>
<dbReference type="Gene3D" id="3.90.1150.10">
    <property type="entry name" value="Aspartate Aminotransferase, domain 1"/>
    <property type="match status" value="1"/>
</dbReference>
<dbReference type="EMBL" id="JAMZMK010008163">
    <property type="protein sequence ID" value="KAI7741584.1"/>
    <property type="molecule type" value="Genomic_DNA"/>
</dbReference>
<evidence type="ECO:0000313" key="1">
    <source>
        <dbReference type="EMBL" id="KAI7741584.1"/>
    </source>
</evidence>
<keyword evidence="2" id="KW-1185">Reference proteome</keyword>
<evidence type="ECO:0000313" key="2">
    <source>
        <dbReference type="Proteomes" id="UP001206925"/>
    </source>
</evidence>
<comment type="caution">
    <text evidence="1">The sequence shown here is derived from an EMBL/GenBank/DDBJ whole genome shotgun (WGS) entry which is preliminary data.</text>
</comment>
<name>A0AAD5CHG1_AMBAR</name>
<dbReference type="InterPro" id="IPR015421">
    <property type="entry name" value="PyrdxlP-dep_Trfase_major"/>
</dbReference>
<proteinExistence type="predicted"/>
<gene>
    <name evidence="1" type="ORF">M8C21_019861</name>
</gene>
<feature type="non-terminal residue" evidence="1">
    <location>
        <position position="1"/>
    </location>
</feature>
<organism evidence="1 2">
    <name type="scientific">Ambrosia artemisiifolia</name>
    <name type="common">Common ragweed</name>
    <dbReference type="NCBI Taxonomy" id="4212"/>
    <lineage>
        <taxon>Eukaryota</taxon>
        <taxon>Viridiplantae</taxon>
        <taxon>Streptophyta</taxon>
        <taxon>Embryophyta</taxon>
        <taxon>Tracheophyta</taxon>
        <taxon>Spermatophyta</taxon>
        <taxon>Magnoliopsida</taxon>
        <taxon>eudicotyledons</taxon>
        <taxon>Gunneridae</taxon>
        <taxon>Pentapetalae</taxon>
        <taxon>asterids</taxon>
        <taxon>campanulids</taxon>
        <taxon>Asterales</taxon>
        <taxon>Asteraceae</taxon>
        <taxon>Asteroideae</taxon>
        <taxon>Heliantheae alliance</taxon>
        <taxon>Heliantheae</taxon>
        <taxon>Ambrosia</taxon>
    </lineage>
</organism>
<dbReference type="InterPro" id="IPR015422">
    <property type="entry name" value="PyrdxlP-dep_Trfase_small"/>
</dbReference>
<protein>
    <submittedName>
        <fullName evidence="1">Uncharacterized protein</fullName>
    </submittedName>
</protein>
<dbReference type="PANTHER" id="PTHR46398">
    <property type="entry name" value="ALPHA/BETA-HYDROLASES SUPERFAMILY PROTEIN"/>
    <property type="match status" value="1"/>
</dbReference>
<reference evidence="1" key="1">
    <citation type="submission" date="2022-06" db="EMBL/GenBank/DDBJ databases">
        <title>Uncovering the hologenomic basis of an extraordinary plant invasion.</title>
        <authorList>
            <person name="Bieker V.C."/>
            <person name="Martin M.D."/>
            <person name="Gilbert T."/>
            <person name="Hodgins K."/>
            <person name="Battlay P."/>
            <person name="Petersen B."/>
            <person name="Wilson J."/>
        </authorList>
    </citation>
    <scope>NUCLEOTIDE SEQUENCE</scope>
    <source>
        <strain evidence="1">AA19_3_7</strain>
        <tissue evidence="1">Leaf</tissue>
    </source>
</reference>
<dbReference type="SUPFAM" id="SSF53383">
    <property type="entry name" value="PLP-dependent transferases"/>
    <property type="match status" value="1"/>
</dbReference>
<dbReference type="Gene3D" id="3.40.640.10">
    <property type="entry name" value="Type I PLP-dependent aspartate aminotransferase-like (Major domain)"/>
    <property type="match status" value="1"/>
</dbReference>
<dbReference type="Proteomes" id="UP001206925">
    <property type="component" value="Unassembled WGS sequence"/>
</dbReference>
<dbReference type="InterPro" id="IPR015424">
    <property type="entry name" value="PyrdxlP-dep_Trfase"/>
</dbReference>
<dbReference type="PANTHER" id="PTHR46398:SF5">
    <property type="entry name" value="ALPHA_BETA-HYDROLASES SUPERFAMILY PROTEIN"/>
    <property type="match status" value="1"/>
</dbReference>
<accession>A0AAD5CHG1</accession>